<evidence type="ECO:0000313" key="3">
    <source>
        <dbReference type="Proteomes" id="UP001500575"/>
    </source>
</evidence>
<dbReference type="InterPro" id="IPR012354">
    <property type="entry name" value="Esterase_lipase"/>
</dbReference>
<keyword evidence="3" id="KW-1185">Reference proteome</keyword>
<organism evidence="2 3">
    <name type="scientific">Nocardioides bigeumensis</name>
    <dbReference type="NCBI Taxonomy" id="433657"/>
    <lineage>
        <taxon>Bacteria</taxon>
        <taxon>Bacillati</taxon>
        <taxon>Actinomycetota</taxon>
        <taxon>Actinomycetes</taxon>
        <taxon>Propionibacteriales</taxon>
        <taxon>Nocardioidaceae</taxon>
        <taxon>Nocardioides</taxon>
    </lineage>
</organism>
<dbReference type="Pfam" id="PF12146">
    <property type="entry name" value="Hydrolase_4"/>
    <property type="match status" value="1"/>
</dbReference>
<feature type="domain" description="Serine aminopeptidase S33" evidence="1">
    <location>
        <begin position="30"/>
        <end position="240"/>
    </location>
</feature>
<evidence type="ECO:0000313" key="2">
    <source>
        <dbReference type="EMBL" id="GAA2117037.1"/>
    </source>
</evidence>
<name>A0ABN2XX57_9ACTN</name>
<dbReference type="Proteomes" id="UP001500575">
    <property type="component" value="Unassembled WGS sequence"/>
</dbReference>
<dbReference type="PANTHER" id="PTHR11614">
    <property type="entry name" value="PHOSPHOLIPASE-RELATED"/>
    <property type="match status" value="1"/>
</dbReference>
<evidence type="ECO:0000259" key="1">
    <source>
        <dbReference type="Pfam" id="PF12146"/>
    </source>
</evidence>
<dbReference type="PIRSF" id="PIRSF017388">
    <property type="entry name" value="Esterase_lipase"/>
    <property type="match status" value="1"/>
</dbReference>
<dbReference type="GO" id="GO:0016787">
    <property type="term" value="F:hydrolase activity"/>
    <property type="evidence" value="ECO:0007669"/>
    <property type="project" value="UniProtKB-KW"/>
</dbReference>
<dbReference type="InterPro" id="IPR051044">
    <property type="entry name" value="MAG_DAG_Lipase"/>
</dbReference>
<protein>
    <submittedName>
        <fullName evidence="2">Alpha/beta fold hydrolase</fullName>
    </submittedName>
</protein>
<gene>
    <name evidence="2" type="ORF">GCM10009843_07690</name>
</gene>
<dbReference type="Gene3D" id="3.40.50.1820">
    <property type="entry name" value="alpha/beta hydrolase"/>
    <property type="match status" value="1"/>
</dbReference>
<reference evidence="2 3" key="1">
    <citation type="journal article" date="2019" name="Int. J. Syst. Evol. Microbiol.">
        <title>The Global Catalogue of Microorganisms (GCM) 10K type strain sequencing project: providing services to taxonomists for standard genome sequencing and annotation.</title>
        <authorList>
            <consortium name="The Broad Institute Genomics Platform"/>
            <consortium name="The Broad Institute Genome Sequencing Center for Infectious Disease"/>
            <person name="Wu L."/>
            <person name="Ma J."/>
        </authorList>
    </citation>
    <scope>NUCLEOTIDE SEQUENCE [LARGE SCALE GENOMIC DNA]</scope>
    <source>
        <strain evidence="2 3">JCM 16021</strain>
    </source>
</reference>
<proteinExistence type="predicted"/>
<dbReference type="SUPFAM" id="SSF53474">
    <property type="entry name" value="alpha/beta-Hydrolases"/>
    <property type="match status" value="1"/>
</dbReference>
<dbReference type="InterPro" id="IPR022742">
    <property type="entry name" value="Hydrolase_4"/>
</dbReference>
<dbReference type="RefSeq" id="WP_344302302.1">
    <property type="nucleotide sequence ID" value="NZ_BAAAQQ010000002.1"/>
</dbReference>
<sequence>MPTPAPVLPHAAPLSFPARPDETGGRAVGVLLVHGFTSTPDSMRGWAESLAARGYAVEVPRLPGHGTTWQEMNKTRWEDWYAEVVRAFTSLCASTSAVVVGGLSMGGGLALRLAADRPDEVAGLALVNPAVNVERKDVKLLPVLKYLVPAFPPIANDIKKPGEVEHAYKWSPLKAAHSMLQGYAGVRRDLAKITCPMLIWRSTEDHVVDPSSGRIIAASVSSRDFEERMLTNSFHVATQDNDAPRIFSDSAEFVARVTAPSGG</sequence>
<comment type="caution">
    <text evidence="2">The sequence shown here is derived from an EMBL/GenBank/DDBJ whole genome shotgun (WGS) entry which is preliminary data.</text>
</comment>
<accession>A0ABN2XX57</accession>
<dbReference type="InterPro" id="IPR029058">
    <property type="entry name" value="AB_hydrolase_fold"/>
</dbReference>
<dbReference type="EMBL" id="BAAAQQ010000002">
    <property type="protein sequence ID" value="GAA2117037.1"/>
    <property type="molecule type" value="Genomic_DNA"/>
</dbReference>
<keyword evidence="2" id="KW-0378">Hydrolase</keyword>